<evidence type="ECO:0000256" key="16">
    <source>
        <dbReference type="ARBA" id="ARBA00023284"/>
    </source>
</evidence>
<dbReference type="GO" id="GO:0005739">
    <property type="term" value="C:mitochondrion"/>
    <property type="evidence" value="ECO:0000318"/>
    <property type="project" value="GO_Central"/>
</dbReference>
<comment type="function">
    <text evidence="19">Catalyzes the reduction of glutathione disulfide (GSSG) to reduced glutathione (GSH). Constitutes the major mechanism to maintain a high GSH:GSSG ratio in the cytosol.</text>
</comment>
<dbReference type="NCBIfam" id="NF004776">
    <property type="entry name" value="PRK06116.1"/>
    <property type="match status" value="1"/>
</dbReference>
<evidence type="ECO:0000256" key="2">
    <source>
        <dbReference type="ARBA" id="ARBA00004173"/>
    </source>
</evidence>
<dbReference type="Gene3D" id="3.50.50.60">
    <property type="entry name" value="FAD/NAD(P)-binding domain"/>
    <property type="match status" value="2"/>
</dbReference>
<dbReference type="InterPro" id="IPR010908">
    <property type="entry name" value="Longin_dom"/>
</dbReference>
<dbReference type="EC" id="1.8.1.7" evidence="19"/>
<feature type="compositionally biased region" description="Basic and acidic residues" evidence="21">
    <location>
        <begin position="96"/>
        <end position="106"/>
    </location>
</feature>
<evidence type="ECO:0000256" key="13">
    <source>
        <dbReference type="ARBA" id="ARBA00023128"/>
    </source>
</evidence>
<comment type="catalytic activity">
    <reaction evidence="17 19">
        <text>2 glutathione + NADP(+) = glutathione disulfide + NADPH + H(+)</text>
        <dbReference type="Rhea" id="RHEA:11740"/>
        <dbReference type="ChEBI" id="CHEBI:15378"/>
        <dbReference type="ChEBI" id="CHEBI:57783"/>
        <dbReference type="ChEBI" id="CHEBI:57925"/>
        <dbReference type="ChEBI" id="CHEBI:58297"/>
        <dbReference type="ChEBI" id="CHEBI:58349"/>
        <dbReference type="EC" id="1.8.1.7"/>
    </reaction>
</comment>
<dbReference type="FunFam" id="3.50.50.60:FF:000141">
    <property type="entry name" value="Glutathione reductase"/>
    <property type="match status" value="1"/>
</dbReference>
<dbReference type="InterPro" id="IPR046952">
    <property type="entry name" value="GSHR/TRXR-like"/>
</dbReference>
<dbReference type="PANTHER" id="PTHR42737">
    <property type="entry name" value="GLUTATHIONE REDUCTASE"/>
    <property type="match status" value="1"/>
</dbReference>
<accession>A0A8R1UEL6</accession>
<dbReference type="InterPro" id="IPR004099">
    <property type="entry name" value="Pyr_nucl-diS_OxRdtase_dimer"/>
</dbReference>
<evidence type="ECO:0000256" key="17">
    <source>
        <dbReference type="ARBA" id="ARBA00049142"/>
    </source>
</evidence>
<evidence type="ECO:0000256" key="7">
    <source>
        <dbReference type="ARBA" id="ARBA00022490"/>
    </source>
</evidence>
<dbReference type="Gene3D" id="1.20.5.110">
    <property type="match status" value="1"/>
</dbReference>
<evidence type="ECO:0000256" key="5">
    <source>
        <dbReference type="ARBA" id="ARBA00007532"/>
    </source>
</evidence>
<evidence type="ECO:0000256" key="19">
    <source>
        <dbReference type="RuleBase" id="RU365016"/>
    </source>
</evidence>
<reference evidence="22" key="2">
    <citation type="submission" date="2022-06" db="UniProtKB">
        <authorList>
            <consortium name="EnsemblMetazoa"/>
        </authorList>
    </citation>
    <scope>IDENTIFICATION</scope>
    <source>
        <strain evidence="22">PS312</strain>
    </source>
</reference>
<keyword evidence="9 18" id="KW-0274">FAD</keyword>
<accession>A0A2A6BEZ1</accession>
<evidence type="ECO:0000313" key="23">
    <source>
        <dbReference type="Proteomes" id="UP000005239"/>
    </source>
</evidence>
<comment type="cofactor">
    <cofactor evidence="1 19">
        <name>FAD</name>
        <dbReference type="ChEBI" id="CHEBI:57692"/>
    </cofactor>
</comment>
<evidence type="ECO:0000256" key="12">
    <source>
        <dbReference type="ARBA" id="ARBA00023002"/>
    </source>
</evidence>
<dbReference type="CDD" id="cd15866">
    <property type="entry name" value="R-SNARE_SEC22"/>
    <property type="match status" value="1"/>
</dbReference>
<dbReference type="Pfam" id="PF07992">
    <property type="entry name" value="Pyr_redox_2"/>
    <property type="match status" value="1"/>
</dbReference>
<dbReference type="GO" id="GO:0050661">
    <property type="term" value="F:NADP binding"/>
    <property type="evidence" value="ECO:0007669"/>
    <property type="project" value="InterPro"/>
</dbReference>
<dbReference type="PROSITE" id="PS50892">
    <property type="entry name" value="V_SNARE"/>
    <property type="match status" value="1"/>
</dbReference>
<name>A0A2A6BEZ1_PRIPA</name>
<dbReference type="Pfam" id="PF00957">
    <property type="entry name" value="Synaptobrevin"/>
    <property type="match status" value="1"/>
</dbReference>
<dbReference type="InterPro" id="IPR012999">
    <property type="entry name" value="Pyr_OxRdtase_I_AS"/>
</dbReference>
<dbReference type="PRINTS" id="PR00368">
    <property type="entry name" value="FADPNR"/>
</dbReference>
<evidence type="ECO:0000256" key="20">
    <source>
        <dbReference type="SAM" id="Coils"/>
    </source>
</evidence>
<evidence type="ECO:0000256" key="3">
    <source>
        <dbReference type="ARBA" id="ARBA00004308"/>
    </source>
</evidence>
<dbReference type="GO" id="GO:0005829">
    <property type="term" value="C:cytosol"/>
    <property type="evidence" value="ECO:0000318"/>
    <property type="project" value="GO_Central"/>
</dbReference>
<feature type="compositionally biased region" description="Basic residues" evidence="21">
    <location>
        <begin position="42"/>
        <end position="52"/>
    </location>
</feature>
<feature type="region of interest" description="Disordered" evidence="21">
    <location>
        <begin position="35"/>
        <end position="62"/>
    </location>
</feature>
<dbReference type="InterPro" id="IPR042855">
    <property type="entry name" value="V_SNARE_CC"/>
</dbReference>
<dbReference type="Gene3D" id="3.30.390.30">
    <property type="match status" value="1"/>
</dbReference>
<dbReference type="PROSITE" id="PS50859">
    <property type="entry name" value="LONGIN"/>
    <property type="match status" value="1"/>
</dbReference>
<keyword evidence="20" id="KW-0175">Coiled coil</keyword>
<dbReference type="SMART" id="SM01270">
    <property type="entry name" value="Longin"/>
    <property type="match status" value="1"/>
</dbReference>
<keyword evidence="15" id="KW-1015">Disulfide bond</keyword>
<proteinExistence type="inferred from homology"/>
<dbReference type="NCBIfam" id="TIGR01421">
    <property type="entry name" value="gluta_reduc_1"/>
    <property type="match status" value="1"/>
</dbReference>
<keyword evidence="13" id="KW-0496">Mitochondrion</keyword>
<keyword evidence="10 19" id="KW-0521">NADP</keyword>
<organism evidence="22 23">
    <name type="scientific">Pristionchus pacificus</name>
    <name type="common">Parasitic nematode worm</name>
    <dbReference type="NCBI Taxonomy" id="54126"/>
    <lineage>
        <taxon>Eukaryota</taxon>
        <taxon>Metazoa</taxon>
        <taxon>Ecdysozoa</taxon>
        <taxon>Nematoda</taxon>
        <taxon>Chromadorea</taxon>
        <taxon>Rhabditida</taxon>
        <taxon>Rhabditina</taxon>
        <taxon>Diplogasteromorpha</taxon>
        <taxon>Diplogasteroidea</taxon>
        <taxon>Neodiplogasteridae</taxon>
        <taxon>Pristionchus</taxon>
    </lineage>
</organism>
<keyword evidence="7 19" id="KW-0963">Cytoplasm</keyword>
<dbReference type="CDD" id="cd14824">
    <property type="entry name" value="Longin"/>
    <property type="match status" value="1"/>
</dbReference>
<dbReference type="FunFam" id="3.30.390.30:FF:000003">
    <property type="entry name" value="Glutathione reductase"/>
    <property type="match status" value="1"/>
</dbReference>
<evidence type="ECO:0000313" key="22">
    <source>
        <dbReference type="EnsemblMetazoa" id="PPA23783.1"/>
    </source>
</evidence>
<evidence type="ECO:0000256" key="18">
    <source>
        <dbReference type="RuleBase" id="RU003691"/>
    </source>
</evidence>
<gene>
    <name evidence="22" type="primary">WBGene00113337</name>
</gene>
<keyword evidence="11" id="KW-0809">Transit peptide</keyword>
<dbReference type="GO" id="GO:0050660">
    <property type="term" value="F:flavin adenine dinucleotide binding"/>
    <property type="evidence" value="ECO:0000318"/>
    <property type="project" value="GO_Central"/>
</dbReference>
<evidence type="ECO:0000256" key="14">
    <source>
        <dbReference type="ARBA" id="ARBA00023136"/>
    </source>
</evidence>
<comment type="similarity">
    <text evidence="6">Belongs to the synaptobrevin family.</text>
</comment>
<keyword evidence="16 18" id="KW-0676">Redox-active center</keyword>
<dbReference type="SUPFAM" id="SSF55424">
    <property type="entry name" value="FAD/NAD-linked reductases, dimerisation (C-terminal) domain"/>
    <property type="match status" value="1"/>
</dbReference>
<dbReference type="SUPFAM" id="SSF51905">
    <property type="entry name" value="FAD/NAD(P)-binding domain"/>
    <property type="match status" value="1"/>
</dbReference>
<dbReference type="Proteomes" id="UP000005239">
    <property type="component" value="Unassembled WGS sequence"/>
</dbReference>
<reference evidence="23" key="1">
    <citation type="journal article" date="2008" name="Nat. Genet.">
        <title>The Pristionchus pacificus genome provides a unique perspective on nematode lifestyle and parasitism.</title>
        <authorList>
            <person name="Dieterich C."/>
            <person name="Clifton S.W."/>
            <person name="Schuster L.N."/>
            <person name="Chinwalla A."/>
            <person name="Delehaunty K."/>
            <person name="Dinkelacker I."/>
            <person name="Fulton L."/>
            <person name="Fulton R."/>
            <person name="Godfrey J."/>
            <person name="Minx P."/>
            <person name="Mitreva M."/>
            <person name="Roeseler W."/>
            <person name="Tian H."/>
            <person name="Witte H."/>
            <person name="Yang S.P."/>
            <person name="Wilson R.K."/>
            <person name="Sommer R.J."/>
        </authorList>
    </citation>
    <scope>NUCLEOTIDE SEQUENCE [LARGE SCALE GENOMIC DNA]</scope>
    <source>
        <strain evidence="23">PS312</strain>
    </source>
</reference>
<sequence>MNLSSTIDLAMGDKTPESLSMDDYFDRLRSDHSPSILARSGRTNRCKPRSRLSTKCPPSAKSKKRLVFDDDNEVARKRKVDRPIDVFEFESQSADEDSKAEEKECNKVSPKGDLNKRRRSFSVGEESSDTKISVSDEVVAARSPSRIIPFEDENGNNTLVRPEMRRVFTEHRDDQSKKESIERARRVKAMEQFQKDVLNSGEDWESHHGSEVETDLDEDLFDDFNHLQMEMELTLIARVSDGLILATSIEGAGDGGDVNMVKYSTQAKTIFKRLAGAPQMHSIESGPYFFHYVTKGAICALCLCEKAFPRKLAFAFLEDIAQEFVNQYTNRIDSVVRPYHFLEFDQYIQQAKRKYADRSRYALGAVQNELQDVTRIMVSNIEDVIHRGEALNILESRASDLNEMSRKYKEDAKALNRKSTIFKVRMSSSVPVKEFDYLVLGGGSGGIASARRAREFNVSVGLIESGRLGGTCVNVGCVPKKVMYNCSLHAEFIRDHSDYGFDVTLNKFDFTKIKESRDAYIRRLNSIYENNLKGSDVELIRGYGTFHEDGSIEVNGQRYRGKHTLIAVGGFPTIPDIPGAELGTDSDGFFEFETLPKKTVVVGAGYIAVELAGVLANLGSETHLLIRYDHVLRTFDHTIATCLTESMEKGPVKLHKRTQVTKVEKDSNGTLTVTTNEGVIEGVEKLIWAIGRNPHTEKLNLDKIGVETDAAGHIKVDDFQNTSKPGVYAVGDAIGKWLLTPVAIAAGRRLSHRLFNGESNLRLNYENIATVVFSHPLIGTVGLTEKEAVAKYGLDNLTIYLSKFNPMYHSVTTHKEQCVMKMICAGEEEKVVGIHLLGLGSDEMLQGFSVAVTMGATKKQFDDTVAIHPTYAEELVTMRGGKKLTAPPPF</sequence>
<dbReference type="GO" id="GO:0004362">
    <property type="term" value="F:glutathione-disulfide reductase (NADPH) activity"/>
    <property type="evidence" value="ECO:0000318"/>
    <property type="project" value="GO_Central"/>
</dbReference>
<dbReference type="SUPFAM" id="SSF58038">
    <property type="entry name" value="SNARE fusion complex"/>
    <property type="match status" value="1"/>
</dbReference>
<dbReference type="GO" id="GO:0034599">
    <property type="term" value="P:cellular response to oxidative stress"/>
    <property type="evidence" value="ECO:0000318"/>
    <property type="project" value="GO_Central"/>
</dbReference>
<dbReference type="InterPro" id="IPR016156">
    <property type="entry name" value="FAD/NAD-linked_Rdtase_dimer_sf"/>
</dbReference>
<comment type="subcellular location">
    <subcellularLocation>
        <location evidence="4 19">Cytoplasm</location>
    </subcellularLocation>
    <subcellularLocation>
        <location evidence="3">Endomembrane system</location>
    </subcellularLocation>
    <subcellularLocation>
        <location evidence="2">Mitochondrion</location>
    </subcellularLocation>
</comment>
<comment type="similarity">
    <text evidence="5 18">Belongs to the class-I pyridine nucleotide-disulfide oxidoreductase family.</text>
</comment>
<feature type="region of interest" description="Disordered" evidence="21">
    <location>
        <begin position="91"/>
        <end position="130"/>
    </location>
</feature>
<keyword evidence="14" id="KW-0472">Membrane</keyword>
<evidence type="ECO:0000256" key="8">
    <source>
        <dbReference type="ARBA" id="ARBA00022630"/>
    </source>
</evidence>
<feature type="coiled-coil region" evidence="20">
    <location>
        <begin position="391"/>
        <end position="418"/>
    </location>
</feature>
<dbReference type="GO" id="GO:0012505">
    <property type="term" value="C:endomembrane system"/>
    <property type="evidence" value="ECO:0007669"/>
    <property type="project" value="UniProtKB-SubCell"/>
</dbReference>
<dbReference type="AlphaFoldDB" id="A0A2A6BEZ1"/>
<dbReference type="InterPro" id="IPR036188">
    <property type="entry name" value="FAD/NAD-bd_sf"/>
</dbReference>
<protein>
    <recommendedName>
        <fullName evidence="19">Glutathione reductase</fullName>
        <ecNumber evidence="19">1.8.1.7</ecNumber>
    </recommendedName>
</protein>
<evidence type="ECO:0000256" key="11">
    <source>
        <dbReference type="ARBA" id="ARBA00022946"/>
    </source>
</evidence>
<keyword evidence="8 18" id="KW-0285">Flavoprotein</keyword>
<dbReference type="GO" id="GO:0045454">
    <property type="term" value="P:cell redox homeostasis"/>
    <property type="evidence" value="ECO:0000318"/>
    <property type="project" value="GO_Central"/>
</dbReference>
<evidence type="ECO:0000256" key="4">
    <source>
        <dbReference type="ARBA" id="ARBA00004496"/>
    </source>
</evidence>
<dbReference type="PRINTS" id="PR00411">
    <property type="entry name" value="PNDRDTASEI"/>
</dbReference>
<evidence type="ECO:0000256" key="9">
    <source>
        <dbReference type="ARBA" id="ARBA00022827"/>
    </source>
</evidence>
<dbReference type="InterPro" id="IPR023753">
    <property type="entry name" value="FAD/NAD-binding_dom"/>
</dbReference>
<feature type="region of interest" description="Disordered" evidence="21">
    <location>
        <begin position="1"/>
        <end position="20"/>
    </location>
</feature>
<dbReference type="PANTHER" id="PTHR42737:SF2">
    <property type="entry name" value="GLUTATHIONE REDUCTASE"/>
    <property type="match status" value="1"/>
</dbReference>
<keyword evidence="23" id="KW-1185">Reference proteome</keyword>
<evidence type="ECO:0000256" key="15">
    <source>
        <dbReference type="ARBA" id="ARBA00023157"/>
    </source>
</evidence>
<keyword evidence="12 18" id="KW-0560">Oxidoreductase</keyword>
<dbReference type="FunFam" id="3.50.50.60:FF:000484">
    <property type="entry name" value="Glutathione reductase, mitochondrial"/>
    <property type="match status" value="1"/>
</dbReference>
<evidence type="ECO:0000256" key="21">
    <source>
        <dbReference type="SAM" id="MobiDB-lite"/>
    </source>
</evidence>
<evidence type="ECO:0000256" key="6">
    <source>
        <dbReference type="ARBA" id="ARBA00008025"/>
    </source>
</evidence>
<dbReference type="SUPFAM" id="SSF64356">
    <property type="entry name" value="SNARE-like"/>
    <property type="match status" value="1"/>
</dbReference>
<dbReference type="InterPro" id="IPR006322">
    <property type="entry name" value="Glutathione_Rdtase_euk/bac"/>
</dbReference>
<dbReference type="EnsemblMetazoa" id="PPA23783.1">
    <property type="protein sequence ID" value="PPA23783.1"/>
    <property type="gene ID" value="WBGene00113337"/>
</dbReference>
<evidence type="ECO:0000256" key="1">
    <source>
        <dbReference type="ARBA" id="ARBA00001974"/>
    </source>
</evidence>
<dbReference type="Gene3D" id="3.30.450.50">
    <property type="entry name" value="Longin domain"/>
    <property type="match status" value="1"/>
</dbReference>
<dbReference type="Pfam" id="PF02852">
    <property type="entry name" value="Pyr_redox_dim"/>
    <property type="match status" value="1"/>
</dbReference>
<dbReference type="PROSITE" id="PS00076">
    <property type="entry name" value="PYRIDINE_REDOX_1"/>
    <property type="match status" value="1"/>
</dbReference>
<dbReference type="GO" id="GO:0006749">
    <property type="term" value="P:glutathione metabolic process"/>
    <property type="evidence" value="ECO:0000318"/>
    <property type="project" value="GO_Central"/>
</dbReference>
<dbReference type="Pfam" id="PF13774">
    <property type="entry name" value="Longin"/>
    <property type="match status" value="1"/>
</dbReference>
<evidence type="ECO:0000256" key="10">
    <source>
        <dbReference type="ARBA" id="ARBA00022857"/>
    </source>
</evidence>
<dbReference type="InterPro" id="IPR011012">
    <property type="entry name" value="Longin-like_dom_sf"/>
</dbReference>